<name>A0A8S9FJN1_BRACR</name>
<reference evidence="1" key="1">
    <citation type="submission" date="2019-12" db="EMBL/GenBank/DDBJ databases">
        <title>Genome sequencing and annotation of Brassica cretica.</title>
        <authorList>
            <person name="Studholme D.J."/>
            <person name="Sarris P.F."/>
        </authorList>
    </citation>
    <scope>NUCLEOTIDE SEQUENCE</scope>
    <source>
        <strain evidence="1">PFS-102/07</strain>
        <tissue evidence="1">Leaf</tissue>
    </source>
</reference>
<dbReference type="AlphaFoldDB" id="A0A8S9FJN1"/>
<sequence length="387" mass="44719">MRIQKRTQRSAFMRPYRLLCSEWRSDRSLCSQWMQAKKSPTCFRCKISTETKSVSRTQSRTFLRPDRSLCSEWSLVSNSVATKRLCCGRARPLRSDGAWLELGRYVATEQYARLLRSDRAVASVVLGQSVFGSTEIRIRFYRKALCKDFFTKITFRKTVHAEFYGLSENDYVVTDFDPNRFLKTLEYWQRDKFWDLVSGCLILCLEMLETCAVGLGQDLGLLPGLEDAMTNLTYVSHFSFILIPYRFKVRDRSVTLPIFSEHLEKVLFKSREISSRGDQFKTRLDVGLLEKVRKGSDRRSRVWGQGHGQPKPLTNAECLDDIAKLWIVRYSGISVYANSGMCICVTHNARHIWGELVFLKTSYPAGSRKPLIRWIGMTETNGVMSYD</sequence>
<dbReference type="EMBL" id="QGKY02002305">
    <property type="protein sequence ID" value="KAF2533199.1"/>
    <property type="molecule type" value="Genomic_DNA"/>
</dbReference>
<gene>
    <name evidence="1" type="ORF">F2Q70_00029699</name>
</gene>
<proteinExistence type="predicted"/>
<accession>A0A8S9FJN1</accession>
<organism evidence="1">
    <name type="scientific">Brassica cretica</name>
    <name type="common">Mustard</name>
    <dbReference type="NCBI Taxonomy" id="69181"/>
    <lineage>
        <taxon>Eukaryota</taxon>
        <taxon>Viridiplantae</taxon>
        <taxon>Streptophyta</taxon>
        <taxon>Embryophyta</taxon>
        <taxon>Tracheophyta</taxon>
        <taxon>Spermatophyta</taxon>
        <taxon>Magnoliopsida</taxon>
        <taxon>eudicotyledons</taxon>
        <taxon>Gunneridae</taxon>
        <taxon>Pentapetalae</taxon>
        <taxon>rosids</taxon>
        <taxon>malvids</taxon>
        <taxon>Brassicales</taxon>
        <taxon>Brassicaceae</taxon>
        <taxon>Brassiceae</taxon>
        <taxon>Brassica</taxon>
    </lineage>
</organism>
<comment type="caution">
    <text evidence="1">The sequence shown here is derived from an EMBL/GenBank/DDBJ whole genome shotgun (WGS) entry which is preliminary data.</text>
</comment>
<protein>
    <submittedName>
        <fullName evidence="1">Uncharacterized protein</fullName>
    </submittedName>
</protein>
<evidence type="ECO:0000313" key="1">
    <source>
        <dbReference type="EMBL" id="KAF2533199.1"/>
    </source>
</evidence>